<gene>
    <name evidence="2" type="ORF">Taro_019187</name>
</gene>
<reference evidence="2" key="1">
    <citation type="submission" date="2017-07" db="EMBL/GenBank/DDBJ databases">
        <title>Taro Niue Genome Assembly and Annotation.</title>
        <authorList>
            <person name="Atibalentja N."/>
            <person name="Keating K."/>
            <person name="Fields C.J."/>
        </authorList>
    </citation>
    <scope>NUCLEOTIDE SEQUENCE</scope>
    <source>
        <strain evidence="2">Niue_2</strain>
        <tissue evidence="2">Leaf</tissue>
    </source>
</reference>
<evidence type="ECO:0000313" key="3">
    <source>
        <dbReference type="Proteomes" id="UP000652761"/>
    </source>
</evidence>
<dbReference type="Proteomes" id="UP000652761">
    <property type="component" value="Unassembled WGS sequence"/>
</dbReference>
<organism evidence="2 3">
    <name type="scientific">Colocasia esculenta</name>
    <name type="common">Wild taro</name>
    <name type="synonym">Arum esculentum</name>
    <dbReference type="NCBI Taxonomy" id="4460"/>
    <lineage>
        <taxon>Eukaryota</taxon>
        <taxon>Viridiplantae</taxon>
        <taxon>Streptophyta</taxon>
        <taxon>Embryophyta</taxon>
        <taxon>Tracheophyta</taxon>
        <taxon>Spermatophyta</taxon>
        <taxon>Magnoliopsida</taxon>
        <taxon>Liliopsida</taxon>
        <taxon>Araceae</taxon>
        <taxon>Aroideae</taxon>
        <taxon>Colocasieae</taxon>
        <taxon>Colocasia</taxon>
    </lineage>
</organism>
<feature type="region of interest" description="Disordered" evidence="1">
    <location>
        <begin position="34"/>
        <end position="69"/>
    </location>
</feature>
<protein>
    <submittedName>
        <fullName evidence="2">Uncharacterized protein</fullName>
    </submittedName>
</protein>
<accession>A0A843V1F0</accession>
<comment type="caution">
    <text evidence="2">The sequence shown here is derived from an EMBL/GenBank/DDBJ whole genome shotgun (WGS) entry which is preliminary data.</text>
</comment>
<dbReference type="AlphaFoldDB" id="A0A843V1F0"/>
<proteinExistence type="predicted"/>
<sequence length="263" mass="28644">MYLPTHKFWERDPRPNDWDFGALNFISNSEAIDPCVSSTNQPPIEAETSATSPVASAYSEKNGNTSKLSTSHALNAPAPAWSPPASCLLDDPKKLAKFLECASPEAMPSSPEVNSFAPSVTIPKMAASPTAPRMSFADALYKKTKRGGTHMLANKPTPPCFTAATSSIADPVLSSQPQRGEHAMASRGRRGGALAREDEPRREERAEHQASAPQGPILPPSPHMRADVWWASLLRTRFEDGAIGVAWDEFVRLFRAKFIPEHI</sequence>
<dbReference type="OrthoDB" id="786614at2759"/>
<evidence type="ECO:0000313" key="2">
    <source>
        <dbReference type="EMBL" id="MQL86653.1"/>
    </source>
</evidence>
<evidence type="ECO:0000256" key="1">
    <source>
        <dbReference type="SAM" id="MobiDB-lite"/>
    </source>
</evidence>
<feature type="compositionally biased region" description="Basic and acidic residues" evidence="1">
    <location>
        <begin position="195"/>
        <end position="208"/>
    </location>
</feature>
<keyword evidence="3" id="KW-1185">Reference proteome</keyword>
<dbReference type="EMBL" id="NMUH01000917">
    <property type="protein sequence ID" value="MQL86653.1"/>
    <property type="molecule type" value="Genomic_DNA"/>
</dbReference>
<feature type="region of interest" description="Disordered" evidence="1">
    <location>
        <begin position="173"/>
        <end position="220"/>
    </location>
</feature>
<name>A0A843V1F0_COLES</name>